<dbReference type="PROSITE" id="PS50887">
    <property type="entry name" value="GGDEF"/>
    <property type="match status" value="1"/>
</dbReference>
<protein>
    <recommendedName>
        <fullName evidence="1">diguanylate cyclase</fullName>
        <ecNumber evidence="1">2.7.7.65</ecNumber>
    </recommendedName>
</protein>
<organism evidence="6 7">
    <name type="scientific">Crenobacter cavernae</name>
    <dbReference type="NCBI Taxonomy" id="2290923"/>
    <lineage>
        <taxon>Bacteria</taxon>
        <taxon>Pseudomonadati</taxon>
        <taxon>Pseudomonadota</taxon>
        <taxon>Betaproteobacteria</taxon>
        <taxon>Neisseriales</taxon>
        <taxon>Neisseriaceae</taxon>
        <taxon>Crenobacter</taxon>
    </lineage>
</organism>
<dbReference type="SUPFAM" id="SSF55073">
    <property type="entry name" value="Nucleotide cyclase"/>
    <property type="match status" value="1"/>
</dbReference>
<dbReference type="SUPFAM" id="SSF52172">
    <property type="entry name" value="CheY-like"/>
    <property type="match status" value="1"/>
</dbReference>
<dbReference type="PANTHER" id="PTHR45138:SF9">
    <property type="entry name" value="DIGUANYLATE CYCLASE DGCM-RELATED"/>
    <property type="match status" value="1"/>
</dbReference>
<dbReference type="Gene3D" id="3.40.50.2300">
    <property type="match status" value="1"/>
</dbReference>
<evidence type="ECO:0000256" key="2">
    <source>
        <dbReference type="ARBA" id="ARBA00034247"/>
    </source>
</evidence>
<dbReference type="OrthoDB" id="8522032at2"/>
<evidence type="ECO:0000313" key="7">
    <source>
        <dbReference type="Proteomes" id="UP000254537"/>
    </source>
</evidence>
<dbReference type="GO" id="GO:0052621">
    <property type="term" value="F:diguanylate cyclase activity"/>
    <property type="evidence" value="ECO:0007669"/>
    <property type="project" value="UniProtKB-EC"/>
</dbReference>
<dbReference type="PROSITE" id="PS50110">
    <property type="entry name" value="RESPONSE_REGULATORY"/>
    <property type="match status" value="1"/>
</dbReference>
<dbReference type="CDD" id="cd01949">
    <property type="entry name" value="GGDEF"/>
    <property type="match status" value="1"/>
</dbReference>
<evidence type="ECO:0000256" key="1">
    <source>
        <dbReference type="ARBA" id="ARBA00012528"/>
    </source>
</evidence>
<dbReference type="KEGG" id="ccah:DWG20_04790"/>
<dbReference type="GO" id="GO:0000160">
    <property type="term" value="P:phosphorelay signal transduction system"/>
    <property type="evidence" value="ECO:0007669"/>
    <property type="project" value="InterPro"/>
</dbReference>
<dbReference type="PANTHER" id="PTHR45138">
    <property type="entry name" value="REGULATORY COMPONENTS OF SENSORY TRANSDUCTION SYSTEM"/>
    <property type="match status" value="1"/>
</dbReference>
<dbReference type="GO" id="GO:0005886">
    <property type="term" value="C:plasma membrane"/>
    <property type="evidence" value="ECO:0007669"/>
    <property type="project" value="TreeGrafter"/>
</dbReference>
<dbReference type="SMART" id="SM00448">
    <property type="entry name" value="REC"/>
    <property type="match status" value="1"/>
</dbReference>
<keyword evidence="3" id="KW-0597">Phosphoprotein</keyword>
<name>A0A345YA61_9NEIS</name>
<feature type="modified residue" description="4-aspartylphosphate" evidence="3">
    <location>
        <position position="166"/>
    </location>
</feature>
<dbReference type="Pfam" id="PF00990">
    <property type="entry name" value="GGDEF"/>
    <property type="match status" value="1"/>
</dbReference>
<comment type="catalytic activity">
    <reaction evidence="2">
        <text>2 GTP = 3',3'-c-di-GMP + 2 diphosphate</text>
        <dbReference type="Rhea" id="RHEA:24898"/>
        <dbReference type="ChEBI" id="CHEBI:33019"/>
        <dbReference type="ChEBI" id="CHEBI:37565"/>
        <dbReference type="ChEBI" id="CHEBI:58805"/>
        <dbReference type="EC" id="2.7.7.65"/>
    </reaction>
</comment>
<reference evidence="6 7" key="1">
    <citation type="submission" date="2018-07" db="EMBL/GenBank/DDBJ databases">
        <title>Crenobacter cavernae sp. nov., isolated from a karst cave.</title>
        <authorList>
            <person name="Zhu H."/>
        </authorList>
    </citation>
    <scope>NUCLEOTIDE SEQUENCE [LARGE SCALE GENOMIC DNA]</scope>
    <source>
        <strain evidence="6 7">K1W11S-77</strain>
    </source>
</reference>
<dbReference type="CDD" id="cd00156">
    <property type="entry name" value="REC"/>
    <property type="match status" value="1"/>
</dbReference>
<dbReference type="InterPro" id="IPR029787">
    <property type="entry name" value="Nucleotide_cyclase"/>
</dbReference>
<evidence type="ECO:0000259" key="4">
    <source>
        <dbReference type="PROSITE" id="PS50110"/>
    </source>
</evidence>
<dbReference type="InterPro" id="IPR043128">
    <property type="entry name" value="Rev_trsase/Diguanyl_cyclase"/>
</dbReference>
<dbReference type="NCBIfam" id="TIGR00254">
    <property type="entry name" value="GGDEF"/>
    <property type="match status" value="1"/>
</dbReference>
<dbReference type="Pfam" id="PF00072">
    <property type="entry name" value="Response_reg"/>
    <property type="match status" value="1"/>
</dbReference>
<feature type="domain" description="Response regulatory" evidence="4">
    <location>
        <begin position="117"/>
        <end position="233"/>
    </location>
</feature>
<dbReference type="SMART" id="SM00267">
    <property type="entry name" value="GGDEF"/>
    <property type="match status" value="1"/>
</dbReference>
<accession>A0A345YA61</accession>
<dbReference type="FunFam" id="3.30.70.270:FF:000001">
    <property type="entry name" value="Diguanylate cyclase domain protein"/>
    <property type="match status" value="1"/>
</dbReference>
<gene>
    <name evidence="6" type="ORF">DWG20_04790</name>
</gene>
<dbReference type="InterPro" id="IPR000160">
    <property type="entry name" value="GGDEF_dom"/>
</dbReference>
<dbReference type="Proteomes" id="UP000254537">
    <property type="component" value="Chromosome"/>
</dbReference>
<evidence type="ECO:0000313" key="6">
    <source>
        <dbReference type="EMBL" id="AXK40813.1"/>
    </source>
</evidence>
<evidence type="ECO:0000259" key="5">
    <source>
        <dbReference type="PROSITE" id="PS50887"/>
    </source>
</evidence>
<dbReference type="InterPro" id="IPR011006">
    <property type="entry name" value="CheY-like_superfamily"/>
</dbReference>
<dbReference type="InterPro" id="IPR050469">
    <property type="entry name" value="Diguanylate_Cyclase"/>
</dbReference>
<proteinExistence type="predicted"/>
<evidence type="ECO:0000256" key="3">
    <source>
        <dbReference type="PROSITE-ProRule" id="PRU00169"/>
    </source>
</evidence>
<dbReference type="EC" id="2.7.7.65" evidence="1"/>
<feature type="domain" description="GGDEF" evidence="5">
    <location>
        <begin position="273"/>
        <end position="405"/>
    </location>
</feature>
<dbReference type="GO" id="GO:0043709">
    <property type="term" value="P:cell adhesion involved in single-species biofilm formation"/>
    <property type="evidence" value="ECO:0007669"/>
    <property type="project" value="TreeGrafter"/>
</dbReference>
<sequence>MPALLLNALPLAQLACYGFEPVTVSRPAELEAALAEGETQALVVYSEFSEHDSWRRAAETWSRRVPVYFVSARRDFDARLATVRAGGAGLLSWPLAAHELVDALNHGDNATQRDPLRVLIVEDMGSLAHLYAGVLADYGLTTRIVTQPHEVPDAIDAFRPDLILMDMYMPGCDGLELARVIRQQRLLDGIPILFLSVEKQRDIQLDTLAWGVEGFLTKPVQSDELVMNVITRARRYRKLRSYIATDSLTGLLNHSHLYGQLEVELQRALREQRPLAVAMIDLDGFKAVNDTHGHQVGDTVLVTLARFLKERRRSGDLIGRYGGEEFALVLPDTDEHDACERLDALRDAFSRLEQASGHGRFRQTFSAGVSSLASAKTATELVRQADTMLYRAKGAGRNRVLGWQGSAKL</sequence>
<dbReference type="AlphaFoldDB" id="A0A345YA61"/>
<dbReference type="InterPro" id="IPR001789">
    <property type="entry name" value="Sig_transdc_resp-reg_receiver"/>
</dbReference>
<dbReference type="Gene3D" id="3.30.70.270">
    <property type="match status" value="1"/>
</dbReference>
<dbReference type="GO" id="GO:1902201">
    <property type="term" value="P:negative regulation of bacterial-type flagellum-dependent cell motility"/>
    <property type="evidence" value="ECO:0007669"/>
    <property type="project" value="TreeGrafter"/>
</dbReference>
<dbReference type="EMBL" id="CP031337">
    <property type="protein sequence ID" value="AXK40813.1"/>
    <property type="molecule type" value="Genomic_DNA"/>
</dbReference>